<evidence type="ECO:0008006" key="4">
    <source>
        <dbReference type="Google" id="ProtNLM"/>
    </source>
</evidence>
<dbReference type="OrthoDB" id="8596148at2"/>
<dbReference type="STRING" id="857265.WG78_20455"/>
<dbReference type="Pfam" id="PF11174">
    <property type="entry name" value="DUF2970"/>
    <property type="match status" value="1"/>
</dbReference>
<proteinExistence type="predicted"/>
<evidence type="ECO:0000256" key="1">
    <source>
        <dbReference type="SAM" id="Phobius"/>
    </source>
</evidence>
<dbReference type="InterPro" id="IPR021344">
    <property type="entry name" value="DUF2970"/>
</dbReference>
<evidence type="ECO:0000313" key="2">
    <source>
        <dbReference type="EMBL" id="KPC49304.1"/>
    </source>
</evidence>
<protein>
    <recommendedName>
        <fullName evidence="4">DUF2970 domain-containing protein</fullName>
    </recommendedName>
</protein>
<keyword evidence="1" id="KW-0472">Membrane</keyword>
<gene>
    <name evidence="2" type="ORF">WG78_20455</name>
</gene>
<reference evidence="2 3" key="1">
    <citation type="submission" date="2015-07" db="EMBL/GenBank/DDBJ databases">
        <title>Draft genome sequence of the Amantichitinum ursilacus IGB-41, a new chitin-degrading bacterium.</title>
        <authorList>
            <person name="Kirstahler P."/>
            <person name="Guenther M."/>
            <person name="Grumaz C."/>
            <person name="Rupp S."/>
            <person name="Zibek S."/>
            <person name="Sohn K."/>
        </authorList>
    </citation>
    <scope>NUCLEOTIDE SEQUENCE [LARGE SCALE GENOMIC DNA]</scope>
    <source>
        <strain evidence="2 3">IGB-41</strain>
    </source>
</reference>
<feature type="transmembrane region" description="Helical" evidence="1">
    <location>
        <begin position="33"/>
        <end position="54"/>
    </location>
</feature>
<keyword evidence="3" id="KW-1185">Reference proteome</keyword>
<dbReference type="AlphaFoldDB" id="A0A0N0GKS2"/>
<evidence type="ECO:0000313" key="3">
    <source>
        <dbReference type="Proteomes" id="UP000037939"/>
    </source>
</evidence>
<dbReference type="Proteomes" id="UP000037939">
    <property type="component" value="Unassembled WGS sequence"/>
</dbReference>
<keyword evidence="1" id="KW-0812">Transmembrane</keyword>
<dbReference type="EMBL" id="LAQT01000037">
    <property type="protein sequence ID" value="KPC49304.1"/>
    <property type="molecule type" value="Genomic_DNA"/>
</dbReference>
<accession>A0A0N0GKS2</accession>
<keyword evidence="1" id="KW-1133">Transmembrane helix</keyword>
<dbReference type="RefSeq" id="WP_053939663.1">
    <property type="nucleotide sequence ID" value="NZ_LAQT01000037.1"/>
</dbReference>
<organism evidence="2 3">
    <name type="scientific">Amantichitinum ursilacus</name>
    <dbReference type="NCBI Taxonomy" id="857265"/>
    <lineage>
        <taxon>Bacteria</taxon>
        <taxon>Pseudomonadati</taxon>
        <taxon>Pseudomonadota</taxon>
        <taxon>Betaproteobacteria</taxon>
        <taxon>Neisseriales</taxon>
        <taxon>Chitinibacteraceae</taxon>
        <taxon>Amantichitinum</taxon>
    </lineage>
</organism>
<name>A0A0N0GKS2_9NEIS</name>
<comment type="caution">
    <text evidence="2">The sequence shown here is derived from an EMBL/GenBank/DDBJ whole genome shotgun (WGS) entry which is preliminary data.</text>
</comment>
<sequence length="60" mass="6214">MIAAFKAVLAAFFGVRGRKSAEAQKVKPGQIIFAAFFCALVLALAVAGLVHVLVSSQGSH</sequence>